<evidence type="ECO:0000313" key="2">
    <source>
        <dbReference type="Proteomes" id="UP000799757"/>
    </source>
</evidence>
<keyword evidence="2" id="KW-1185">Reference proteome</keyword>
<dbReference type="Proteomes" id="UP000799757">
    <property type="component" value="Unassembled WGS sequence"/>
</dbReference>
<name>A0A6A6X434_9PLEO</name>
<dbReference type="AlphaFoldDB" id="A0A6A6X434"/>
<dbReference type="EMBL" id="MU002049">
    <property type="protein sequence ID" value="KAF2790885.1"/>
    <property type="molecule type" value="Genomic_DNA"/>
</dbReference>
<accession>A0A6A6X434</accession>
<organism evidence="1 2">
    <name type="scientific">Melanomma pulvis-pyrius CBS 109.77</name>
    <dbReference type="NCBI Taxonomy" id="1314802"/>
    <lineage>
        <taxon>Eukaryota</taxon>
        <taxon>Fungi</taxon>
        <taxon>Dikarya</taxon>
        <taxon>Ascomycota</taxon>
        <taxon>Pezizomycotina</taxon>
        <taxon>Dothideomycetes</taxon>
        <taxon>Pleosporomycetidae</taxon>
        <taxon>Pleosporales</taxon>
        <taxon>Melanommataceae</taxon>
        <taxon>Melanomma</taxon>
    </lineage>
</organism>
<evidence type="ECO:0000313" key="1">
    <source>
        <dbReference type="EMBL" id="KAF2790885.1"/>
    </source>
</evidence>
<reference evidence="1" key="1">
    <citation type="journal article" date="2020" name="Stud. Mycol.">
        <title>101 Dothideomycetes genomes: a test case for predicting lifestyles and emergence of pathogens.</title>
        <authorList>
            <person name="Haridas S."/>
            <person name="Albert R."/>
            <person name="Binder M."/>
            <person name="Bloem J."/>
            <person name="Labutti K."/>
            <person name="Salamov A."/>
            <person name="Andreopoulos B."/>
            <person name="Baker S."/>
            <person name="Barry K."/>
            <person name="Bills G."/>
            <person name="Bluhm B."/>
            <person name="Cannon C."/>
            <person name="Castanera R."/>
            <person name="Culley D."/>
            <person name="Daum C."/>
            <person name="Ezra D."/>
            <person name="Gonzalez J."/>
            <person name="Henrissat B."/>
            <person name="Kuo A."/>
            <person name="Liang C."/>
            <person name="Lipzen A."/>
            <person name="Lutzoni F."/>
            <person name="Magnuson J."/>
            <person name="Mondo S."/>
            <person name="Nolan M."/>
            <person name="Ohm R."/>
            <person name="Pangilinan J."/>
            <person name="Park H.-J."/>
            <person name="Ramirez L."/>
            <person name="Alfaro M."/>
            <person name="Sun H."/>
            <person name="Tritt A."/>
            <person name="Yoshinaga Y."/>
            <person name="Zwiers L.-H."/>
            <person name="Turgeon B."/>
            <person name="Goodwin S."/>
            <person name="Spatafora J."/>
            <person name="Crous P."/>
            <person name="Grigoriev I."/>
        </authorList>
    </citation>
    <scope>NUCLEOTIDE SEQUENCE</scope>
    <source>
        <strain evidence="1">CBS 109.77</strain>
    </source>
</reference>
<dbReference type="Gene3D" id="3.40.50.150">
    <property type="entry name" value="Vaccinia Virus protein VP39"/>
    <property type="match status" value="1"/>
</dbReference>
<dbReference type="CDD" id="cd02440">
    <property type="entry name" value="AdoMet_MTases"/>
    <property type="match status" value="1"/>
</dbReference>
<sequence length="204" mass="22264">MSEIEVMVDDEGSALFAFHDLDYIPFGFSSTTAPYIETPIATMRAAATLMRLDLGPDTSLSKSQETAQTVVCDLGCGDGELRSITCPAATGVGIDYDAELIKTAGIESKKQAVNAQWLIYDFNADLEDIVNQLLTIYKVTHVFVGLVPKQLALQTVRSILTRLCAGGVTVCCYKYHPLYLRPARSDVLMNLVVYDHTSGREDGT</sequence>
<dbReference type="InterPro" id="IPR029063">
    <property type="entry name" value="SAM-dependent_MTases_sf"/>
</dbReference>
<dbReference type="OrthoDB" id="2905359at2759"/>
<dbReference type="SUPFAM" id="SSF53335">
    <property type="entry name" value="S-adenosyl-L-methionine-dependent methyltransferases"/>
    <property type="match status" value="1"/>
</dbReference>
<proteinExistence type="predicted"/>
<protein>
    <submittedName>
        <fullName evidence="1">Uncharacterized protein</fullName>
    </submittedName>
</protein>
<gene>
    <name evidence="1" type="ORF">K505DRAFT_340045</name>
</gene>